<protein>
    <submittedName>
        <fullName evidence="1">DUF2313 domain-containing protein</fullName>
    </submittedName>
</protein>
<dbReference type="Pfam" id="PF10076">
    <property type="entry name" value="Phage_Mu_Gp48"/>
    <property type="match status" value="1"/>
</dbReference>
<proteinExistence type="predicted"/>
<reference evidence="2" key="1">
    <citation type="journal article" date="2018" name="MSphere">
        <title>Fusobacterium Genomics Using MinION and Illumina Sequencing Enables Genome Completion and Correction.</title>
        <authorList>
            <person name="Todd S.M."/>
            <person name="Settlage R.E."/>
            <person name="Lahmers K.K."/>
            <person name="Slade D.J."/>
        </authorList>
    </citation>
    <scope>NUCLEOTIDE SEQUENCE [LARGE SCALE GENOMIC DNA]</scope>
    <source>
        <strain evidence="2">ATCC 9817</strain>
    </source>
</reference>
<dbReference type="GeneID" id="62763156"/>
<gene>
    <name evidence="1" type="ORF">C4N19_06440</name>
</gene>
<sequence length="180" mass="20961">MKTKDILINNLHKIIRKDEFINAILNPAGLHLDEVKDKMTLLGKEFLFSTMSLERIQELEKELNYKTKSTTIEGKRIEIEARWKTTGKCDLELLQTIANSWRNGEIDVKFIDGTIEIVFISLIGIPDDIEVLKASLGEAKPAHLGINFQYRYRLWGDLPPKTWEYYSQFTWEEVMKKEGI</sequence>
<evidence type="ECO:0000313" key="2">
    <source>
        <dbReference type="Proteomes" id="UP000240258"/>
    </source>
</evidence>
<keyword evidence="2" id="KW-1185">Reference proteome</keyword>
<organism evidence="1 2">
    <name type="scientific">Fusobacterium mortiferum ATCC 9817</name>
    <dbReference type="NCBI Taxonomy" id="469616"/>
    <lineage>
        <taxon>Bacteria</taxon>
        <taxon>Fusobacteriati</taxon>
        <taxon>Fusobacteriota</taxon>
        <taxon>Fusobacteriia</taxon>
        <taxon>Fusobacteriales</taxon>
        <taxon>Fusobacteriaceae</taxon>
        <taxon>Fusobacterium</taxon>
    </lineage>
</organism>
<evidence type="ECO:0000313" key="1">
    <source>
        <dbReference type="EMBL" id="AVQ18747.1"/>
    </source>
</evidence>
<name>A0ABM6TX26_FUSMR</name>
<dbReference type="EMBL" id="CP028102">
    <property type="protein sequence ID" value="AVQ18747.1"/>
    <property type="molecule type" value="Genomic_DNA"/>
</dbReference>
<accession>A0ABM6TX26</accession>
<dbReference type="Proteomes" id="UP000240258">
    <property type="component" value="Chromosome"/>
</dbReference>
<dbReference type="InterPro" id="IPR018755">
    <property type="entry name" value="Phage_Mu_Gp48"/>
</dbReference>
<dbReference type="RefSeq" id="WP_005884207.1">
    <property type="nucleotide sequence ID" value="NZ_CP028102.1"/>
</dbReference>